<organism evidence="2">
    <name type="scientific">marine metagenome</name>
    <dbReference type="NCBI Taxonomy" id="408172"/>
    <lineage>
        <taxon>unclassified sequences</taxon>
        <taxon>metagenomes</taxon>
        <taxon>ecological metagenomes</taxon>
    </lineage>
</organism>
<reference evidence="2" key="1">
    <citation type="submission" date="2018-05" db="EMBL/GenBank/DDBJ databases">
        <authorList>
            <person name="Lanie J.A."/>
            <person name="Ng W.-L."/>
            <person name="Kazmierczak K.M."/>
            <person name="Andrzejewski T.M."/>
            <person name="Davidsen T.M."/>
            <person name="Wayne K.J."/>
            <person name="Tettelin H."/>
            <person name="Glass J.I."/>
            <person name="Rusch D."/>
            <person name="Podicherti R."/>
            <person name="Tsui H.-C.T."/>
            <person name="Winkler M.E."/>
        </authorList>
    </citation>
    <scope>NUCLEOTIDE SEQUENCE</scope>
</reference>
<sequence>MTQKTNWDVLVEDVSQSKAYNTILKNKVLFGIGTAMILILAVVLYGMIGGESDAPDFTLKDTGGNTFSLSDY</sequence>
<keyword evidence="1" id="KW-1133">Transmembrane helix</keyword>
<dbReference type="EMBL" id="UINC01139686">
    <property type="protein sequence ID" value="SVD26391.1"/>
    <property type="molecule type" value="Genomic_DNA"/>
</dbReference>
<name>A0A382TY08_9ZZZZ</name>
<evidence type="ECO:0000313" key="2">
    <source>
        <dbReference type="EMBL" id="SVD26391.1"/>
    </source>
</evidence>
<proteinExistence type="predicted"/>
<gene>
    <name evidence="2" type="ORF">METZ01_LOCUS379245</name>
</gene>
<evidence type="ECO:0000256" key="1">
    <source>
        <dbReference type="SAM" id="Phobius"/>
    </source>
</evidence>
<dbReference type="AlphaFoldDB" id="A0A382TY08"/>
<feature type="transmembrane region" description="Helical" evidence="1">
    <location>
        <begin position="28"/>
        <end position="48"/>
    </location>
</feature>
<accession>A0A382TY08</accession>
<protein>
    <submittedName>
        <fullName evidence="2">Uncharacterized protein</fullName>
    </submittedName>
</protein>
<keyword evidence="1" id="KW-0472">Membrane</keyword>
<feature type="non-terminal residue" evidence="2">
    <location>
        <position position="72"/>
    </location>
</feature>
<keyword evidence="1" id="KW-0812">Transmembrane</keyword>